<proteinExistence type="predicted"/>
<organism evidence="1 2">
    <name type="scientific">Vigna unguiculata</name>
    <name type="common">Cowpea</name>
    <dbReference type="NCBI Taxonomy" id="3917"/>
    <lineage>
        <taxon>Eukaryota</taxon>
        <taxon>Viridiplantae</taxon>
        <taxon>Streptophyta</taxon>
        <taxon>Embryophyta</taxon>
        <taxon>Tracheophyta</taxon>
        <taxon>Spermatophyta</taxon>
        <taxon>Magnoliopsida</taxon>
        <taxon>eudicotyledons</taxon>
        <taxon>Gunneridae</taxon>
        <taxon>Pentapetalae</taxon>
        <taxon>rosids</taxon>
        <taxon>fabids</taxon>
        <taxon>Fabales</taxon>
        <taxon>Fabaceae</taxon>
        <taxon>Papilionoideae</taxon>
        <taxon>50 kb inversion clade</taxon>
        <taxon>NPAAA clade</taxon>
        <taxon>indigoferoid/millettioid clade</taxon>
        <taxon>Phaseoleae</taxon>
        <taxon>Vigna</taxon>
    </lineage>
</organism>
<name>A0A4D6NC01_VIGUN</name>
<keyword evidence="2" id="KW-1185">Reference proteome</keyword>
<evidence type="ECO:0000313" key="2">
    <source>
        <dbReference type="Proteomes" id="UP000501690"/>
    </source>
</evidence>
<gene>
    <name evidence="1" type="ORF">DEO72_LG10g1641</name>
</gene>
<protein>
    <submittedName>
        <fullName evidence="1">Uncharacterized protein</fullName>
    </submittedName>
</protein>
<evidence type="ECO:0000313" key="1">
    <source>
        <dbReference type="EMBL" id="QCE10411.1"/>
    </source>
</evidence>
<dbReference type="EMBL" id="CP039354">
    <property type="protein sequence ID" value="QCE10411.1"/>
    <property type="molecule type" value="Genomic_DNA"/>
</dbReference>
<reference evidence="1 2" key="1">
    <citation type="submission" date="2019-04" db="EMBL/GenBank/DDBJ databases">
        <title>An improved genome assembly and genetic linkage map for asparagus bean, Vigna unguiculata ssp. sesquipedialis.</title>
        <authorList>
            <person name="Xia Q."/>
            <person name="Zhang R."/>
            <person name="Dong Y."/>
        </authorList>
    </citation>
    <scope>NUCLEOTIDE SEQUENCE [LARGE SCALE GENOMIC DNA]</scope>
    <source>
        <tissue evidence="1">Leaf</tissue>
    </source>
</reference>
<dbReference type="AlphaFoldDB" id="A0A4D6NC01"/>
<dbReference type="Proteomes" id="UP000501690">
    <property type="component" value="Linkage Group LG10"/>
</dbReference>
<accession>A0A4D6NC01</accession>
<sequence length="133" mass="14950">MLMERVQVHGRFVWKKMVVRCWFVNLLKGGRWWLCWLQIWFCNGCCVGVALARVSAAGTHGGDGSRLFSTGSLCEWGLLLRLQTVREEASQRRGDGVSDLRRNCGGVGSEMKLFQVMDCEKMEIKNGGCDSDS</sequence>